<name>A0AAD8CEM3_ACIOX</name>
<dbReference type="SUPFAM" id="SSF90250">
    <property type="entry name" value="Troponin coil-coiled subunits"/>
    <property type="match status" value="1"/>
</dbReference>
<dbReference type="Gene3D" id="1.20.5.350">
    <property type="match status" value="1"/>
</dbReference>
<proteinExistence type="predicted"/>
<evidence type="ECO:0000313" key="2">
    <source>
        <dbReference type="EMBL" id="KAK1145815.1"/>
    </source>
</evidence>
<organism evidence="2 3">
    <name type="scientific">Acipenser oxyrinchus oxyrinchus</name>
    <dbReference type="NCBI Taxonomy" id="40147"/>
    <lineage>
        <taxon>Eukaryota</taxon>
        <taxon>Metazoa</taxon>
        <taxon>Chordata</taxon>
        <taxon>Craniata</taxon>
        <taxon>Vertebrata</taxon>
        <taxon>Euteleostomi</taxon>
        <taxon>Actinopterygii</taxon>
        <taxon>Chondrostei</taxon>
        <taxon>Acipenseriformes</taxon>
        <taxon>Acipenseridae</taxon>
        <taxon>Acipenser</taxon>
    </lineage>
</organism>
<reference evidence="2" key="1">
    <citation type="submission" date="2022-02" db="EMBL/GenBank/DDBJ databases">
        <title>Atlantic sturgeon de novo genome assembly.</title>
        <authorList>
            <person name="Stock M."/>
            <person name="Klopp C."/>
            <person name="Guiguen Y."/>
            <person name="Cabau C."/>
            <person name="Parinello H."/>
            <person name="Santidrian Yebra-Pimentel E."/>
            <person name="Kuhl H."/>
            <person name="Dirks R.P."/>
            <person name="Guessner J."/>
            <person name="Wuertz S."/>
            <person name="Du K."/>
            <person name="Schartl M."/>
        </authorList>
    </citation>
    <scope>NUCLEOTIDE SEQUENCE</scope>
    <source>
        <strain evidence="2">STURGEONOMICS-FGT-2020</strain>
        <tissue evidence="2">Whole blood</tissue>
    </source>
</reference>
<dbReference type="GO" id="GO:0005861">
    <property type="term" value="C:troponin complex"/>
    <property type="evidence" value="ECO:0007669"/>
    <property type="project" value="InterPro"/>
</dbReference>
<keyword evidence="1" id="KW-0514">Muscle protein</keyword>
<dbReference type="EMBL" id="JAGXEW010000143">
    <property type="protein sequence ID" value="KAK1145815.1"/>
    <property type="molecule type" value="Genomic_DNA"/>
</dbReference>
<dbReference type="Proteomes" id="UP001230051">
    <property type="component" value="Unassembled WGS sequence"/>
</dbReference>
<keyword evidence="3" id="KW-1185">Reference proteome</keyword>
<evidence type="ECO:0000313" key="3">
    <source>
        <dbReference type="Proteomes" id="UP001230051"/>
    </source>
</evidence>
<gene>
    <name evidence="2" type="primary">Tnni1</name>
    <name evidence="2" type="ORF">AOXY_G36075</name>
</gene>
<protein>
    <submittedName>
        <fullName evidence="2">Troponin I, slow skeletal muscle-like</fullName>
    </submittedName>
</protein>
<dbReference type="Pfam" id="PF00992">
    <property type="entry name" value="Troponin"/>
    <property type="match status" value="1"/>
</dbReference>
<accession>A0AAD8CEM3</accession>
<dbReference type="AlphaFoldDB" id="A0AAD8CEM3"/>
<comment type="caution">
    <text evidence="2">The sequence shown here is derived from an EMBL/GenBank/DDBJ whole genome shotgun (WGS) entry which is preliminary data.</text>
</comment>
<dbReference type="InterPro" id="IPR001978">
    <property type="entry name" value="Troponin"/>
</dbReference>
<evidence type="ECO:0000256" key="1">
    <source>
        <dbReference type="ARBA" id="ARBA00023179"/>
    </source>
</evidence>
<dbReference type="InterPro" id="IPR038077">
    <property type="entry name" value="Troponin_sf"/>
</dbReference>
<sequence>MPEQNQERKSKITASRKLMLKSLLLARAKEALEQEIIDKEEEKKRYLTERVPPQITGGLSFRELQVSNPEPSQINFFSSNTMLAFLY</sequence>